<sequence length="132" mass="15009">MLNVLRMLRNNSNPLLKRGGGFLHPIVLEHSIAPRFSCAPLEALRAVVYRAALRQCYLVLDSTCSGRKKLQTLLSSRNVSFTRESLAFPQRCWPSYWHTAAVGFGTVDQTGRQLLVISIDCSSYEKPYFHMY</sequence>
<reference evidence="1" key="2">
    <citation type="journal article" date="2015" name="Fish Shellfish Immunol.">
        <title>Early steps in the European eel (Anguilla anguilla)-Vibrio vulnificus interaction in the gills: Role of the RtxA13 toxin.</title>
        <authorList>
            <person name="Callol A."/>
            <person name="Pajuelo D."/>
            <person name="Ebbesson L."/>
            <person name="Teles M."/>
            <person name="MacKenzie S."/>
            <person name="Amaro C."/>
        </authorList>
    </citation>
    <scope>NUCLEOTIDE SEQUENCE</scope>
</reference>
<protein>
    <submittedName>
        <fullName evidence="1">Uncharacterized protein</fullName>
    </submittedName>
</protein>
<dbReference type="EMBL" id="GBXM01011017">
    <property type="protein sequence ID" value="JAH97560.1"/>
    <property type="molecule type" value="Transcribed_RNA"/>
</dbReference>
<proteinExistence type="predicted"/>
<accession>A0A0E9X6R4</accession>
<dbReference type="AlphaFoldDB" id="A0A0E9X6R4"/>
<organism evidence="1">
    <name type="scientific">Anguilla anguilla</name>
    <name type="common">European freshwater eel</name>
    <name type="synonym">Muraena anguilla</name>
    <dbReference type="NCBI Taxonomy" id="7936"/>
    <lineage>
        <taxon>Eukaryota</taxon>
        <taxon>Metazoa</taxon>
        <taxon>Chordata</taxon>
        <taxon>Craniata</taxon>
        <taxon>Vertebrata</taxon>
        <taxon>Euteleostomi</taxon>
        <taxon>Actinopterygii</taxon>
        <taxon>Neopterygii</taxon>
        <taxon>Teleostei</taxon>
        <taxon>Anguilliformes</taxon>
        <taxon>Anguillidae</taxon>
        <taxon>Anguilla</taxon>
    </lineage>
</organism>
<evidence type="ECO:0000313" key="1">
    <source>
        <dbReference type="EMBL" id="JAH97560.1"/>
    </source>
</evidence>
<name>A0A0E9X6R4_ANGAN</name>
<reference evidence="1" key="1">
    <citation type="submission" date="2014-11" db="EMBL/GenBank/DDBJ databases">
        <authorList>
            <person name="Amaro Gonzalez C."/>
        </authorList>
    </citation>
    <scope>NUCLEOTIDE SEQUENCE</scope>
</reference>